<dbReference type="PANTHER" id="PTHR30250">
    <property type="entry name" value="PST FAMILY PREDICTED COLANIC ACID TRANSPORTER"/>
    <property type="match status" value="1"/>
</dbReference>
<dbReference type="InterPro" id="IPR050833">
    <property type="entry name" value="Poly_Biosynth_Transport"/>
</dbReference>
<sequence length="313" mass="36413">MIFKDDSYAYIVKIFAVSIFFFSLNSFFISLLNGREEYRKYIISNILGNIITLFLSSILIIFYHIDGALIALVTNQVFNLFATALLVKKTKWFKFKKYIAIKNFYYIKSIMHYSLMPIFAALIMPISLTVVRNFIISEAGWGDAGVWDALWKTSNVYLMLITLTLNIYLLPKLSSLFDSKLILQEILKTSAAVCIIMFCIAIIIFFFKDVLIRILFTDKFLRVSDFIMLQIIGDTLKMLSWIIAYYMLSKTRVKKYIFCESIQWGGFILLCFILSNENILERVMFAYIISQAVYFLTLVGLFIPEVKHENVKL</sequence>
<evidence type="ECO:0000256" key="1">
    <source>
        <dbReference type="ARBA" id="ARBA00004651"/>
    </source>
</evidence>
<feature type="transmembrane region" description="Helical" evidence="6">
    <location>
        <begin position="227"/>
        <end position="248"/>
    </location>
</feature>
<reference evidence="7" key="1">
    <citation type="submission" date="2019-07" db="EMBL/GenBank/DDBJ databases">
        <title>Overview of O-antigen diversity of Escherichia albertii, an emerging enteropathogen; genetic structure, serology, and development of O-genotyping method.</title>
        <authorList>
            <person name="Ooka T."/>
            <person name="Seto K."/>
            <person name="Ogura Y."/>
            <person name="Iguchi A."/>
            <person name="Imura N."/>
            <person name="Honda M."/>
            <person name="Etoh Y."/>
            <person name="Ikeda T."/>
            <person name="Sugitani W."/>
            <person name="Konno T."/>
            <person name="Kawano K."/>
            <person name="Kudo Y."/>
            <person name="Murakami K."/>
            <person name="Hayashi T."/>
            <person name="Nishi J."/>
        </authorList>
    </citation>
    <scope>NUCLEOTIDE SEQUENCE</scope>
    <source>
        <strain evidence="7">Q16-2 al</strain>
    </source>
</reference>
<dbReference type="AlphaFoldDB" id="A0A5A4U519"/>
<feature type="transmembrane region" description="Helical" evidence="6">
    <location>
        <begin position="186"/>
        <end position="207"/>
    </location>
</feature>
<feature type="transmembrane region" description="Helical" evidence="6">
    <location>
        <begin position="46"/>
        <end position="63"/>
    </location>
</feature>
<organism evidence="7">
    <name type="scientific">Escherichia albertii</name>
    <dbReference type="NCBI Taxonomy" id="208962"/>
    <lineage>
        <taxon>Bacteria</taxon>
        <taxon>Pseudomonadati</taxon>
        <taxon>Pseudomonadota</taxon>
        <taxon>Gammaproteobacteria</taxon>
        <taxon>Enterobacterales</taxon>
        <taxon>Enterobacteriaceae</taxon>
        <taxon>Escherichia</taxon>
    </lineage>
</organism>
<evidence type="ECO:0000256" key="6">
    <source>
        <dbReference type="SAM" id="Phobius"/>
    </source>
</evidence>
<evidence type="ECO:0000256" key="3">
    <source>
        <dbReference type="ARBA" id="ARBA00022692"/>
    </source>
</evidence>
<evidence type="ECO:0000256" key="2">
    <source>
        <dbReference type="ARBA" id="ARBA00022475"/>
    </source>
</evidence>
<protein>
    <submittedName>
        <fullName evidence="7">Predicted O-antigen flippase</fullName>
    </submittedName>
</protein>
<proteinExistence type="predicted"/>
<keyword evidence="5 6" id="KW-0472">Membrane</keyword>
<feature type="transmembrane region" description="Helical" evidence="6">
    <location>
        <begin position="257"/>
        <end position="276"/>
    </location>
</feature>
<keyword evidence="2" id="KW-1003">Cell membrane</keyword>
<feature type="transmembrane region" description="Helical" evidence="6">
    <location>
        <begin position="12"/>
        <end position="34"/>
    </location>
</feature>
<dbReference type="EMBL" id="LC494340">
    <property type="protein sequence ID" value="BBM62849.1"/>
    <property type="molecule type" value="Genomic_DNA"/>
</dbReference>
<comment type="subcellular location">
    <subcellularLocation>
        <location evidence="1">Cell membrane</location>
        <topology evidence="1">Multi-pass membrane protein</topology>
    </subcellularLocation>
</comment>
<feature type="transmembrane region" description="Helical" evidence="6">
    <location>
        <begin position="282"/>
        <end position="303"/>
    </location>
</feature>
<keyword evidence="3 6" id="KW-0812">Transmembrane</keyword>
<feature type="transmembrane region" description="Helical" evidence="6">
    <location>
        <begin position="156"/>
        <end position="174"/>
    </location>
</feature>
<feature type="transmembrane region" description="Helical" evidence="6">
    <location>
        <begin position="69"/>
        <end position="87"/>
    </location>
</feature>
<feature type="transmembrane region" description="Helical" evidence="6">
    <location>
        <begin position="115"/>
        <end position="136"/>
    </location>
</feature>
<dbReference type="GO" id="GO:0005886">
    <property type="term" value="C:plasma membrane"/>
    <property type="evidence" value="ECO:0007669"/>
    <property type="project" value="UniProtKB-SubCell"/>
</dbReference>
<accession>A0A5A4U519</accession>
<name>A0A5A4U519_ESCAL</name>
<dbReference type="PANTHER" id="PTHR30250:SF30">
    <property type="entry name" value="LIPID III FLIPPASE"/>
    <property type="match status" value="1"/>
</dbReference>
<evidence type="ECO:0000256" key="5">
    <source>
        <dbReference type="ARBA" id="ARBA00023136"/>
    </source>
</evidence>
<evidence type="ECO:0000313" key="7">
    <source>
        <dbReference type="EMBL" id="BBM62849.1"/>
    </source>
</evidence>
<gene>
    <name evidence="7" type="primary">wzx</name>
</gene>
<keyword evidence="4 6" id="KW-1133">Transmembrane helix</keyword>
<evidence type="ECO:0000256" key="4">
    <source>
        <dbReference type="ARBA" id="ARBA00022989"/>
    </source>
</evidence>